<feature type="compositionally biased region" description="Low complexity" evidence="2">
    <location>
        <begin position="114"/>
        <end position="123"/>
    </location>
</feature>
<dbReference type="EMBL" id="JADNYJ010000108">
    <property type="protein sequence ID" value="KAF8884428.1"/>
    <property type="molecule type" value="Genomic_DNA"/>
</dbReference>
<dbReference type="Proteomes" id="UP000724874">
    <property type="component" value="Unassembled WGS sequence"/>
</dbReference>
<feature type="compositionally biased region" description="Low complexity" evidence="2">
    <location>
        <begin position="47"/>
        <end position="84"/>
    </location>
</feature>
<organism evidence="3 4">
    <name type="scientific">Gymnopilus junonius</name>
    <name type="common">Spectacular rustgill mushroom</name>
    <name type="synonym">Gymnopilus spectabilis subsp. junonius</name>
    <dbReference type="NCBI Taxonomy" id="109634"/>
    <lineage>
        <taxon>Eukaryota</taxon>
        <taxon>Fungi</taxon>
        <taxon>Dikarya</taxon>
        <taxon>Basidiomycota</taxon>
        <taxon>Agaricomycotina</taxon>
        <taxon>Agaricomycetes</taxon>
        <taxon>Agaricomycetidae</taxon>
        <taxon>Agaricales</taxon>
        <taxon>Agaricineae</taxon>
        <taxon>Hymenogastraceae</taxon>
        <taxon>Gymnopilus</taxon>
    </lineage>
</organism>
<keyword evidence="4" id="KW-1185">Reference proteome</keyword>
<feature type="compositionally biased region" description="Low complexity" evidence="2">
    <location>
        <begin position="97"/>
        <end position="106"/>
    </location>
</feature>
<reference evidence="3" key="1">
    <citation type="submission" date="2020-11" db="EMBL/GenBank/DDBJ databases">
        <authorList>
            <consortium name="DOE Joint Genome Institute"/>
            <person name="Ahrendt S."/>
            <person name="Riley R."/>
            <person name="Andreopoulos W."/>
            <person name="LaButti K."/>
            <person name="Pangilinan J."/>
            <person name="Ruiz-duenas F.J."/>
            <person name="Barrasa J.M."/>
            <person name="Sanchez-Garcia M."/>
            <person name="Camarero S."/>
            <person name="Miyauchi S."/>
            <person name="Serrano A."/>
            <person name="Linde D."/>
            <person name="Babiker R."/>
            <person name="Drula E."/>
            <person name="Ayuso-Fernandez I."/>
            <person name="Pacheco R."/>
            <person name="Padilla G."/>
            <person name="Ferreira P."/>
            <person name="Barriuso J."/>
            <person name="Kellner H."/>
            <person name="Castanera R."/>
            <person name="Alfaro M."/>
            <person name="Ramirez L."/>
            <person name="Pisabarro A.G."/>
            <person name="Kuo A."/>
            <person name="Tritt A."/>
            <person name="Lipzen A."/>
            <person name="He G."/>
            <person name="Yan M."/>
            <person name="Ng V."/>
            <person name="Cullen D."/>
            <person name="Martin F."/>
            <person name="Rosso M.-N."/>
            <person name="Henrissat B."/>
            <person name="Hibbett D."/>
            <person name="Martinez A.T."/>
            <person name="Grigoriev I.V."/>
        </authorList>
    </citation>
    <scope>NUCLEOTIDE SEQUENCE</scope>
    <source>
        <strain evidence="3">AH 44721</strain>
    </source>
</reference>
<feature type="compositionally biased region" description="Pro residues" evidence="2">
    <location>
        <begin position="355"/>
        <end position="364"/>
    </location>
</feature>
<feature type="compositionally biased region" description="Polar residues" evidence="2">
    <location>
        <begin position="603"/>
        <end position="612"/>
    </location>
</feature>
<feature type="region of interest" description="Disordered" evidence="2">
    <location>
        <begin position="218"/>
        <end position="276"/>
    </location>
</feature>
<evidence type="ECO:0000313" key="3">
    <source>
        <dbReference type="EMBL" id="KAF8884428.1"/>
    </source>
</evidence>
<feature type="compositionally biased region" description="Basic and acidic residues" evidence="2">
    <location>
        <begin position="885"/>
        <end position="894"/>
    </location>
</feature>
<feature type="region of interest" description="Disordered" evidence="2">
    <location>
        <begin position="1"/>
        <end position="198"/>
    </location>
</feature>
<feature type="compositionally biased region" description="Polar residues" evidence="2">
    <location>
        <begin position="425"/>
        <end position="435"/>
    </location>
</feature>
<feature type="compositionally biased region" description="Polar residues" evidence="2">
    <location>
        <begin position="156"/>
        <end position="169"/>
    </location>
</feature>
<feature type="compositionally biased region" description="Basic and acidic residues" evidence="2">
    <location>
        <begin position="28"/>
        <end position="37"/>
    </location>
</feature>
<feature type="compositionally biased region" description="Pro residues" evidence="2">
    <location>
        <begin position="85"/>
        <end position="96"/>
    </location>
</feature>
<evidence type="ECO:0000313" key="4">
    <source>
        <dbReference type="Proteomes" id="UP000724874"/>
    </source>
</evidence>
<feature type="compositionally biased region" description="Low complexity" evidence="2">
    <location>
        <begin position="455"/>
        <end position="467"/>
    </location>
</feature>
<proteinExistence type="predicted"/>
<name>A0A9P5NH16_GYMJU</name>
<feature type="compositionally biased region" description="Low complexity" evidence="2">
    <location>
        <begin position="132"/>
        <end position="146"/>
    </location>
</feature>
<feature type="compositionally biased region" description="Low complexity" evidence="2">
    <location>
        <begin position="493"/>
        <end position="505"/>
    </location>
</feature>
<protein>
    <submittedName>
        <fullName evidence="3">Uncharacterized protein</fullName>
    </submittedName>
</protein>
<accession>A0A9P5NH16</accession>
<sequence>MDGRMAMISLSSKGKEHHQGNNARSSSIKREDVEKTMHLPPRPLPPTSSSRSNLKDPATNAAAAYAARRVSLPSASSSRPSTSPTRPPSPPLPFPPSSASASVPTRSKSKASKSKLPPTSSASMPPFYDNQPATSTSAPISITSSSRKPRPLPSATYISNPNPNMNLNASKSSMTSTTISIRPSHPSHKKFSNSNNSTSLPSSFSAFAATATAAATPTLHPKLLPPKPSVSVPSPTYDSRVPVSVSTKPQERQQRVDPNSNLPPRRARDAPSVGTIPLPISVSSSISGSGSNSGLSIARTVGGTASNTNANGHIPNHIHIVKEEPMDIEIPLAPPEPGPSALSHVKMETKNVTIPPLPAPPSSTPPRQSLHPTTLSSISSASFPQVDLMKSRRITNSPSIPWDLISIALSSSAAHNPDDELPSAGASSSKPSTARTAPVKPSSISDSELGAVQHSSPLSSSVGTSTTHGPSGQLQAKSRNEGSVLPTPPPSAPSNLSLNANVNLTHPPHSNSNPGPILASGPSPARSPLTLPDSDSASASLGSELPPTQAHDRIRRDTTTTTIIQSQQRSVVGVPLTPRTTSSVSPAVGTSVVSTPKVPAQAHSHSQLQLTAHSAEIRPQEREEGKKEEEEALYPDYVKDDDQDHDHDHAELDQLNRSLEDIMAKARTAALRAQRHAAGVGSRAHLSNVTRNSTIDTLTREAWDIKRQMTALVAREAVVIEELRKLDARWIPDAVRIKIGIDNNEAEGDGGSREKEMKQRIEKLEKQLEEERMLREEAENAIADVRRECKNPFVVPSLLDALVDLSKLTTKALRPPAGPGSYPVISKLESKPASTVHPTSSIPEAPQTREPPPSNSNNLNHNDNPNGAWANNLPSGPRATAISSKGKEVRRETRASSWGSMDMDGVRHRG</sequence>
<keyword evidence="1" id="KW-0175">Coiled coil</keyword>
<feature type="compositionally biased region" description="Polar residues" evidence="2">
    <location>
        <begin position="468"/>
        <end position="477"/>
    </location>
</feature>
<feature type="compositionally biased region" description="Low complexity" evidence="2">
    <location>
        <begin position="855"/>
        <end position="866"/>
    </location>
</feature>
<feature type="compositionally biased region" description="Low complexity" evidence="2">
    <location>
        <begin position="170"/>
        <end position="184"/>
    </location>
</feature>
<feature type="compositionally biased region" description="Low complexity" evidence="2">
    <location>
        <begin position="559"/>
        <end position="570"/>
    </location>
</feature>
<comment type="caution">
    <text evidence="3">The sequence shown here is derived from an EMBL/GenBank/DDBJ whole genome shotgun (WGS) entry which is preliminary data.</text>
</comment>
<feature type="compositionally biased region" description="Basic and acidic residues" evidence="2">
    <location>
        <begin position="615"/>
        <end position="629"/>
    </location>
</feature>
<dbReference type="AlphaFoldDB" id="A0A9P5NH16"/>
<feature type="region of interest" description="Disordered" evidence="2">
    <location>
        <begin position="352"/>
        <end position="378"/>
    </location>
</feature>
<feature type="coiled-coil region" evidence="1">
    <location>
        <begin position="754"/>
        <end position="788"/>
    </location>
</feature>
<feature type="region of interest" description="Disordered" evidence="2">
    <location>
        <begin position="415"/>
        <end position="631"/>
    </location>
</feature>
<feature type="region of interest" description="Disordered" evidence="2">
    <location>
        <begin position="811"/>
        <end position="910"/>
    </location>
</feature>
<feature type="compositionally biased region" description="Polar residues" evidence="2">
    <location>
        <begin position="832"/>
        <end position="842"/>
    </location>
</feature>
<evidence type="ECO:0000256" key="1">
    <source>
        <dbReference type="SAM" id="Coils"/>
    </source>
</evidence>
<dbReference type="OrthoDB" id="3070390at2759"/>
<gene>
    <name evidence="3" type="ORF">CPB84DRAFT_1789187</name>
</gene>
<evidence type="ECO:0000256" key="2">
    <source>
        <dbReference type="SAM" id="MobiDB-lite"/>
    </source>
</evidence>